<evidence type="ECO:0000313" key="1">
    <source>
        <dbReference type="EMBL" id="CDW30131.1"/>
    </source>
</evidence>
<protein>
    <submittedName>
        <fullName evidence="1">Uncharacterized protein</fullName>
    </submittedName>
</protein>
<accession>A0A0K2TXK0</accession>
<dbReference type="EMBL" id="HACA01012770">
    <property type="protein sequence ID" value="CDW30131.1"/>
    <property type="molecule type" value="Transcribed_RNA"/>
</dbReference>
<feature type="non-terminal residue" evidence="1">
    <location>
        <position position="1"/>
    </location>
</feature>
<dbReference type="AlphaFoldDB" id="A0A0K2TXK0"/>
<name>A0A0K2TXK0_LEPSM</name>
<sequence>SRRCAARTDYYTFKLLFSLLLYSSILAKRRLTRKSVHEPIQHY</sequence>
<proteinExistence type="predicted"/>
<organism evidence="1">
    <name type="scientific">Lepeophtheirus salmonis</name>
    <name type="common">Salmon louse</name>
    <name type="synonym">Caligus salmonis</name>
    <dbReference type="NCBI Taxonomy" id="72036"/>
    <lineage>
        <taxon>Eukaryota</taxon>
        <taxon>Metazoa</taxon>
        <taxon>Ecdysozoa</taxon>
        <taxon>Arthropoda</taxon>
        <taxon>Crustacea</taxon>
        <taxon>Multicrustacea</taxon>
        <taxon>Hexanauplia</taxon>
        <taxon>Copepoda</taxon>
        <taxon>Siphonostomatoida</taxon>
        <taxon>Caligidae</taxon>
        <taxon>Lepeophtheirus</taxon>
    </lineage>
</organism>
<reference evidence="1" key="1">
    <citation type="submission" date="2014-05" db="EMBL/GenBank/DDBJ databases">
        <authorList>
            <person name="Chronopoulou M."/>
        </authorList>
    </citation>
    <scope>NUCLEOTIDE SEQUENCE</scope>
    <source>
        <tissue evidence="1">Whole organism</tissue>
    </source>
</reference>